<organism evidence="1 2">
    <name type="scientific">Eptatretus burgeri</name>
    <name type="common">Inshore hagfish</name>
    <dbReference type="NCBI Taxonomy" id="7764"/>
    <lineage>
        <taxon>Eukaryota</taxon>
        <taxon>Metazoa</taxon>
        <taxon>Chordata</taxon>
        <taxon>Craniata</taxon>
        <taxon>Vertebrata</taxon>
        <taxon>Cyclostomata</taxon>
        <taxon>Myxini</taxon>
        <taxon>Myxiniformes</taxon>
        <taxon>Myxinidae</taxon>
        <taxon>Eptatretinae</taxon>
        <taxon>Eptatretus</taxon>
    </lineage>
</organism>
<dbReference type="Proteomes" id="UP000694388">
    <property type="component" value="Unplaced"/>
</dbReference>
<accession>A0A8C4X153</accession>
<dbReference type="PANTHER" id="PTHR34446">
    <property type="entry name" value="SMALL INTEGRAL MEMBRANE PROTEIN 10"/>
    <property type="match status" value="1"/>
</dbReference>
<reference evidence="1" key="1">
    <citation type="submission" date="2025-08" db="UniProtKB">
        <authorList>
            <consortium name="Ensembl"/>
        </authorList>
    </citation>
    <scope>IDENTIFICATION</scope>
</reference>
<proteinExistence type="predicted"/>
<protein>
    <submittedName>
        <fullName evidence="1">Uncharacterized protein</fullName>
    </submittedName>
</protein>
<dbReference type="AlphaFoldDB" id="A0A8C4X153"/>
<dbReference type="PANTHER" id="PTHR34446:SF1">
    <property type="entry name" value="SALIVARY GLAND SPECIFIC PROTEIN SAGSIN1"/>
    <property type="match status" value="1"/>
</dbReference>
<evidence type="ECO:0000313" key="2">
    <source>
        <dbReference type="Proteomes" id="UP000694388"/>
    </source>
</evidence>
<dbReference type="InterPro" id="IPR029367">
    <property type="entry name" value="SMIM10"/>
</dbReference>
<keyword evidence="2" id="KW-1185">Reference proteome</keyword>
<dbReference type="Ensembl" id="ENSEBUT00000025650.1">
    <property type="protein sequence ID" value="ENSEBUP00000025074.1"/>
    <property type="gene ID" value="ENSEBUG00000015470.1"/>
</dbReference>
<evidence type="ECO:0000313" key="1">
    <source>
        <dbReference type="Ensembl" id="ENSEBUP00000025074.1"/>
    </source>
</evidence>
<dbReference type="Pfam" id="PF15118">
    <property type="entry name" value="DUF4560"/>
    <property type="match status" value="1"/>
</dbReference>
<sequence length="71" mass="8358">MGEGITSLHHLQFSIPQSMAPLCSNFLHILRRSLILFFELAWTFRIRFPFVYLISFMALNVRLQVYDLCPP</sequence>
<name>A0A8C4X153_EPTBU</name>
<reference evidence="1" key="2">
    <citation type="submission" date="2025-09" db="UniProtKB">
        <authorList>
            <consortium name="Ensembl"/>
        </authorList>
    </citation>
    <scope>IDENTIFICATION</scope>
</reference>